<dbReference type="InterPro" id="IPR036249">
    <property type="entry name" value="Thioredoxin-like_sf"/>
</dbReference>
<dbReference type="InterPro" id="IPR010987">
    <property type="entry name" value="Glutathione-S-Trfase_C-like"/>
</dbReference>
<sequence>MIVYGDIASGNCYKIKLLLSFLKRPHQWHHVDILGGECQQPEFKQLNPNGKIPLLQLASGETLSESNAILNYLAQGTSWLPEEPWLRAKVLQWQFFEQYSHEPYIAVARYIAVYLGLPDERRAEYESKQEGGHKALHVMEQQLMQSDFLVGPCATIADISLYGYTHVAAEGGFDLSGYPAIVRWLQRMTQLPDYIPMQDNEL</sequence>
<dbReference type="SFLD" id="SFLDG00358">
    <property type="entry name" value="Main_(cytGST)"/>
    <property type="match status" value="1"/>
</dbReference>
<evidence type="ECO:0000313" key="3">
    <source>
        <dbReference type="EMBL" id="GGA81564.1"/>
    </source>
</evidence>
<keyword evidence="4" id="KW-1185">Reference proteome</keyword>
<evidence type="ECO:0000259" key="1">
    <source>
        <dbReference type="PROSITE" id="PS50404"/>
    </source>
</evidence>
<dbReference type="InterPro" id="IPR004046">
    <property type="entry name" value="GST_C"/>
</dbReference>
<dbReference type="Gene3D" id="3.40.30.10">
    <property type="entry name" value="Glutaredoxin"/>
    <property type="match status" value="1"/>
</dbReference>
<dbReference type="PANTHER" id="PTHR44051:SF2">
    <property type="entry name" value="HYPOTHETICAL GLUTATHIONE S-TRANSFERASE LIKE PROTEIN"/>
    <property type="match status" value="1"/>
</dbReference>
<reference evidence="4" key="1">
    <citation type="journal article" date="2019" name="Int. J. Syst. Evol. Microbiol.">
        <title>The Global Catalogue of Microorganisms (GCM) 10K type strain sequencing project: providing services to taxonomists for standard genome sequencing and annotation.</title>
        <authorList>
            <consortium name="The Broad Institute Genomics Platform"/>
            <consortium name="The Broad Institute Genome Sequencing Center for Infectious Disease"/>
            <person name="Wu L."/>
            <person name="Ma J."/>
        </authorList>
    </citation>
    <scope>NUCLEOTIDE SEQUENCE [LARGE SCALE GENOMIC DNA]</scope>
    <source>
        <strain evidence="4">CGMCC 1.10130</strain>
    </source>
</reference>
<evidence type="ECO:0000313" key="4">
    <source>
        <dbReference type="Proteomes" id="UP000619743"/>
    </source>
</evidence>
<feature type="domain" description="GST C-terminal" evidence="2">
    <location>
        <begin position="83"/>
        <end position="202"/>
    </location>
</feature>
<dbReference type="SFLD" id="SFLDG01151">
    <property type="entry name" value="Main.2:_Nu-like"/>
    <property type="match status" value="1"/>
</dbReference>
<organism evidence="3 4">
    <name type="scientific">Neiella marina</name>
    <dbReference type="NCBI Taxonomy" id="508461"/>
    <lineage>
        <taxon>Bacteria</taxon>
        <taxon>Pseudomonadati</taxon>
        <taxon>Pseudomonadota</taxon>
        <taxon>Gammaproteobacteria</taxon>
        <taxon>Alteromonadales</taxon>
        <taxon>Echinimonadaceae</taxon>
        <taxon>Neiella</taxon>
    </lineage>
</organism>
<name>A0A8J2U653_9GAMM</name>
<dbReference type="SUPFAM" id="SSF52833">
    <property type="entry name" value="Thioredoxin-like"/>
    <property type="match status" value="1"/>
</dbReference>
<dbReference type="SUPFAM" id="SSF47616">
    <property type="entry name" value="GST C-terminal domain-like"/>
    <property type="match status" value="1"/>
</dbReference>
<dbReference type="RefSeq" id="WP_087506122.1">
    <property type="nucleotide sequence ID" value="NZ_BMDX01000012.1"/>
</dbReference>
<feature type="domain" description="GST N-terminal" evidence="1">
    <location>
        <begin position="1"/>
        <end position="81"/>
    </location>
</feature>
<proteinExistence type="predicted"/>
<dbReference type="InterPro" id="IPR004045">
    <property type="entry name" value="Glutathione_S-Trfase_N"/>
</dbReference>
<evidence type="ECO:0000259" key="2">
    <source>
        <dbReference type="PROSITE" id="PS50405"/>
    </source>
</evidence>
<dbReference type="Pfam" id="PF00043">
    <property type="entry name" value="GST_C"/>
    <property type="match status" value="1"/>
</dbReference>
<dbReference type="Pfam" id="PF13409">
    <property type="entry name" value="GST_N_2"/>
    <property type="match status" value="1"/>
</dbReference>
<dbReference type="EMBL" id="BMDX01000012">
    <property type="protein sequence ID" value="GGA81564.1"/>
    <property type="molecule type" value="Genomic_DNA"/>
</dbReference>
<dbReference type="OrthoDB" id="9797500at2"/>
<dbReference type="Gene3D" id="1.20.1050.10">
    <property type="match status" value="1"/>
</dbReference>
<dbReference type="Proteomes" id="UP000619743">
    <property type="component" value="Unassembled WGS sequence"/>
</dbReference>
<dbReference type="PROSITE" id="PS50405">
    <property type="entry name" value="GST_CTER"/>
    <property type="match status" value="1"/>
</dbReference>
<dbReference type="InterPro" id="IPR040079">
    <property type="entry name" value="Glutathione_S-Trfase"/>
</dbReference>
<dbReference type="PROSITE" id="PS50404">
    <property type="entry name" value="GST_NTER"/>
    <property type="match status" value="1"/>
</dbReference>
<protein>
    <submittedName>
        <fullName evidence="3">Glutathione S-transferase</fullName>
    </submittedName>
</protein>
<dbReference type="AlphaFoldDB" id="A0A8J2U653"/>
<comment type="caution">
    <text evidence="3">The sequence shown here is derived from an EMBL/GenBank/DDBJ whole genome shotgun (WGS) entry which is preliminary data.</text>
</comment>
<dbReference type="SFLD" id="SFLDS00019">
    <property type="entry name" value="Glutathione_Transferase_(cytos"/>
    <property type="match status" value="1"/>
</dbReference>
<dbReference type="InterPro" id="IPR036282">
    <property type="entry name" value="Glutathione-S-Trfase_C_sf"/>
</dbReference>
<gene>
    <name evidence="3" type="ORF">GCM10011369_24410</name>
</gene>
<dbReference type="CDD" id="cd03056">
    <property type="entry name" value="GST_N_4"/>
    <property type="match status" value="1"/>
</dbReference>
<accession>A0A8J2U653</accession>
<dbReference type="PANTHER" id="PTHR44051">
    <property type="entry name" value="GLUTATHIONE S-TRANSFERASE-RELATED"/>
    <property type="match status" value="1"/>
</dbReference>